<evidence type="ECO:0000256" key="3">
    <source>
        <dbReference type="ARBA" id="ARBA00022692"/>
    </source>
</evidence>
<dbReference type="GO" id="GO:0007165">
    <property type="term" value="P:signal transduction"/>
    <property type="evidence" value="ECO:0007669"/>
    <property type="project" value="UniProtKB-KW"/>
</dbReference>
<dbReference type="STRING" id="1511.CLOST_2151"/>
<comment type="similarity">
    <text evidence="7">Belongs to the methyl-accepting chemotaxis (MCP) protein family.</text>
</comment>
<dbReference type="Gene3D" id="6.10.340.10">
    <property type="match status" value="1"/>
</dbReference>
<dbReference type="Gene3D" id="1.10.287.950">
    <property type="entry name" value="Methyl-accepting chemotaxis protein"/>
    <property type="match status" value="1"/>
</dbReference>
<evidence type="ECO:0000313" key="13">
    <source>
        <dbReference type="Proteomes" id="UP000007041"/>
    </source>
</evidence>
<feature type="domain" description="Methyl-accepting transducer" evidence="10">
    <location>
        <begin position="306"/>
        <end position="563"/>
    </location>
</feature>
<dbReference type="AlphaFoldDB" id="E3PTR7"/>
<dbReference type="PANTHER" id="PTHR32089:SF112">
    <property type="entry name" value="LYSOZYME-LIKE PROTEIN-RELATED"/>
    <property type="match status" value="1"/>
</dbReference>
<evidence type="ECO:0000256" key="6">
    <source>
        <dbReference type="ARBA" id="ARBA00023224"/>
    </source>
</evidence>
<keyword evidence="13" id="KW-1185">Reference proteome</keyword>
<keyword evidence="2" id="KW-1003">Cell membrane</keyword>
<comment type="subcellular location">
    <subcellularLocation>
        <location evidence="1">Cell membrane</location>
        <topology evidence="1">Multi-pass membrane protein</topology>
    </subcellularLocation>
</comment>
<keyword evidence="5 9" id="KW-0472">Membrane</keyword>
<organism evidence="12 13">
    <name type="scientific">Acetoanaerobium sticklandii (strain ATCC 12662 / DSM 519 / JCM 1433 / CCUG 9281 / NCIMB 10654 / HF)</name>
    <name type="common">Clostridium sticklandii</name>
    <dbReference type="NCBI Taxonomy" id="499177"/>
    <lineage>
        <taxon>Bacteria</taxon>
        <taxon>Bacillati</taxon>
        <taxon>Bacillota</taxon>
        <taxon>Clostridia</taxon>
        <taxon>Peptostreptococcales</taxon>
        <taxon>Filifactoraceae</taxon>
        <taxon>Acetoanaerobium</taxon>
    </lineage>
</organism>
<keyword evidence="6 8" id="KW-0807">Transducer</keyword>
<dbReference type="HOGENOM" id="CLU_000445_107_19_9"/>
<feature type="domain" description="HAMP" evidence="11">
    <location>
        <begin position="231"/>
        <end position="287"/>
    </location>
</feature>
<dbReference type="InterPro" id="IPR033480">
    <property type="entry name" value="sCache_2"/>
</dbReference>
<evidence type="ECO:0000256" key="7">
    <source>
        <dbReference type="ARBA" id="ARBA00029447"/>
    </source>
</evidence>
<dbReference type="eggNOG" id="COG0840">
    <property type="taxonomic scope" value="Bacteria"/>
</dbReference>
<dbReference type="GO" id="GO:0005886">
    <property type="term" value="C:plasma membrane"/>
    <property type="evidence" value="ECO:0007669"/>
    <property type="project" value="UniProtKB-SubCell"/>
</dbReference>
<evidence type="ECO:0000256" key="8">
    <source>
        <dbReference type="PROSITE-ProRule" id="PRU00284"/>
    </source>
</evidence>
<proteinExistence type="inferred from homology"/>
<accession>E3PTR7</accession>
<feature type="transmembrane region" description="Helical" evidence="9">
    <location>
        <begin position="208"/>
        <end position="229"/>
    </location>
</feature>
<evidence type="ECO:0000259" key="10">
    <source>
        <dbReference type="PROSITE" id="PS50111"/>
    </source>
</evidence>
<sequence>MKSIGSKILMVALLNILLAGLLIGSVSIYTFSTNSKAQIAQKEKLLLEDYDLMIKSATESLITSLKPIENAIESGELDKETGTVLAADIVRNAKYGDGGYFWADTIDGTNVVLLGNKDVEGTSRLGLTDDNGVKIVEEFIRMAKADGQGFLNYDFPKSGETIPLPKRGYIQLEPYFNWIIGTGNYIDDINEVVKAEEVAAAAMLRRNIMIIISVTIAIAILAAIISAIISKSITKPIHRITELVNRIAMLDIKETSEFDDIVNYKDETGIIGKAVFDLRQNLRDIVNTLSEDSKVLSQTAAAMSDGANAGYSSVNGVNEAVTEFAKGAQSQANEAQISVEMLSKLAEQIKYADNNASELQAFTTNVTEKNQDGLKSVENLNVEFEKTLTITTSLGNNVNTLADKSTLIEDIVGVIQNIADQTNLLALNAAIEAARAGESGRGFAVVADEIRKLAEQTSKSTDQIKNIIDEIQGEISLIKNNMSETQTAVEGATGEMGRVLNSFDEIEESLSNTVKQLDELTINISSINDNKEGVLSAIEGISAITEENAASAEEIAATTETQLDLMENITKSSRHLSEVASKLDSIIKKFSL</sequence>
<dbReference type="SMART" id="SM00304">
    <property type="entry name" value="HAMP"/>
    <property type="match status" value="1"/>
</dbReference>
<dbReference type="SUPFAM" id="SSF58104">
    <property type="entry name" value="Methyl-accepting chemotaxis protein (MCP) signaling domain"/>
    <property type="match status" value="1"/>
</dbReference>
<keyword evidence="3 9" id="KW-0812">Transmembrane</keyword>
<dbReference type="InterPro" id="IPR004089">
    <property type="entry name" value="MCPsignal_dom"/>
</dbReference>
<evidence type="ECO:0008006" key="14">
    <source>
        <dbReference type="Google" id="ProtNLM"/>
    </source>
</evidence>
<dbReference type="SMART" id="SM00283">
    <property type="entry name" value="MA"/>
    <property type="match status" value="1"/>
</dbReference>
<dbReference type="KEGG" id="cst:CLOST_2151"/>
<dbReference type="PROSITE" id="PS50885">
    <property type="entry name" value="HAMP"/>
    <property type="match status" value="1"/>
</dbReference>
<dbReference type="PROSITE" id="PS50111">
    <property type="entry name" value="CHEMOTAXIS_TRANSDUC_2"/>
    <property type="match status" value="1"/>
</dbReference>
<evidence type="ECO:0000256" key="4">
    <source>
        <dbReference type="ARBA" id="ARBA00022989"/>
    </source>
</evidence>
<dbReference type="Proteomes" id="UP000007041">
    <property type="component" value="Chromosome"/>
</dbReference>
<dbReference type="Pfam" id="PF17200">
    <property type="entry name" value="sCache_2"/>
    <property type="match status" value="1"/>
</dbReference>
<dbReference type="Gene3D" id="3.30.450.20">
    <property type="entry name" value="PAS domain"/>
    <property type="match status" value="1"/>
</dbReference>
<dbReference type="BioCyc" id="CSTI499177:GJE9-2217-MONOMER"/>
<dbReference type="PANTHER" id="PTHR32089">
    <property type="entry name" value="METHYL-ACCEPTING CHEMOTAXIS PROTEIN MCPB"/>
    <property type="match status" value="1"/>
</dbReference>
<evidence type="ECO:0000259" key="11">
    <source>
        <dbReference type="PROSITE" id="PS50885"/>
    </source>
</evidence>
<name>E3PTR7_ACESD</name>
<dbReference type="Pfam" id="PF00015">
    <property type="entry name" value="MCPsignal"/>
    <property type="match status" value="1"/>
</dbReference>
<evidence type="ECO:0000256" key="5">
    <source>
        <dbReference type="ARBA" id="ARBA00023136"/>
    </source>
</evidence>
<protein>
    <recommendedName>
        <fullName evidence="14">Methyl-accepting chemotaxis protein</fullName>
    </recommendedName>
</protein>
<evidence type="ECO:0000256" key="2">
    <source>
        <dbReference type="ARBA" id="ARBA00022475"/>
    </source>
</evidence>
<evidence type="ECO:0000256" key="1">
    <source>
        <dbReference type="ARBA" id="ARBA00004651"/>
    </source>
</evidence>
<evidence type="ECO:0000256" key="9">
    <source>
        <dbReference type="SAM" id="Phobius"/>
    </source>
</evidence>
<dbReference type="InterPro" id="IPR003660">
    <property type="entry name" value="HAMP_dom"/>
</dbReference>
<dbReference type="SMART" id="SM01049">
    <property type="entry name" value="Cache_2"/>
    <property type="match status" value="1"/>
</dbReference>
<keyword evidence="4 9" id="KW-1133">Transmembrane helix</keyword>
<reference evidence="13" key="1">
    <citation type="journal article" date="2010" name="BMC Genomics">
        <title>Clostridium sticklandii, a specialist in amino acid degradation:revisiting its metabolism through its genome sequence.</title>
        <authorList>
            <person name="Fonknechten N."/>
            <person name="Chaussonnerie S."/>
            <person name="Tricot S."/>
            <person name="Lajus A."/>
            <person name="Andreesen J.R."/>
            <person name="Perchat N."/>
            <person name="Pelletier E."/>
            <person name="Gouyvenoux M."/>
            <person name="Barbe V."/>
            <person name="Salanoubat M."/>
            <person name="Le Paslier D."/>
            <person name="Weissenbach J."/>
            <person name="Cohen G.N."/>
            <person name="Kreimeyer A."/>
        </authorList>
    </citation>
    <scope>NUCLEOTIDE SEQUENCE [LARGE SCALE GENOMIC DNA]</scope>
    <source>
        <strain evidence="13">ATCC 12662 / DSM 519 / JCM 1433 / CCUG 9281 / NCIMB 10654 / HF</strain>
    </source>
</reference>
<feature type="transmembrane region" description="Helical" evidence="9">
    <location>
        <begin position="12"/>
        <end position="31"/>
    </location>
</feature>
<dbReference type="EMBL" id="FP565809">
    <property type="protein sequence ID" value="CBH22271.1"/>
    <property type="molecule type" value="Genomic_DNA"/>
</dbReference>
<gene>
    <name evidence="12" type="ordered locus">CLOST_2151</name>
</gene>
<evidence type="ECO:0000313" key="12">
    <source>
        <dbReference type="EMBL" id="CBH22271.1"/>
    </source>
</evidence>